<organism evidence="5 6">
    <name type="scientific">Puma concolor</name>
    <name type="common">Mountain lion</name>
    <name type="synonym">Felis concolor</name>
    <dbReference type="NCBI Taxonomy" id="9696"/>
    <lineage>
        <taxon>Eukaryota</taxon>
        <taxon>Metazoa</taxon>
        <taxon>Chordata</taxon>
        <taxon>Craniata</taxon>
        <taxon>Vertebrata</taxon>
        <taxon>Euteleostomi</taxon>
        <taxon>Mammalia</taxon>
        <taxon>Eutheria</taxon>
        <taxon>Laurasiatheria</taxon>
        <taxon>Carnivora</taxon>
        <taxon>Feliformia</taxon>
        <taxon>Felidae</taxon>
        <taxon>Felinae</taxon>
        <taxon>Puma</taxon>
    </lineage>
</organism>
<feature type="region of interest" description="Disordered" evidence="4">
    <location>
        <begin position="394"/>
        <end position="427"/>
    </location>
</feature>
<dbReference type="Pfam" id="PF13432">
    <property type="entry name" value="TPR_16"/>
    <property type="match status" value="1"/>
</dbReference>
<dbReference type="Pfam" id="PF00515">
    <property type="entry name" value="TPR_1"/>
    <property type="match status" value="2"/>
</dbReference>
<evidence type="ECO:0000256" key="2">
    <source>
        <dbReference type="ARBA" id="ARBA00022803"/>
    </source>
</evidence>
<reference evidence="6" key="1">
    <citation type="submission" date="2025-08" db="UniProtKB">
        <authorList>
            <consortium name="RefSeq"/>
        </authorList>
    </citation>
    <scope>IDENTIFICATION</scope>
    <source>
        <tissue evidence="6">Blood</tissue>
    </source>
</reference>
<feature type="region of interest" description="Disordered" evidence="4">
    <location>
        <begin position="142"/>
        <end position="161"/>
    </location>
</feature>
<evidence type="ECO:0000256" key="1">
    <source>
        <dbReference type="ARBA" id="ARBA00022737"/>
    </source>
</evidence>
<dbReference type="Proteomes" id="UP000515131">
    <property type="component" value="Unplaced"/>
</dbReference>
<dbReference type="KEGG" id="pcoo:112855735"/>
<protein>
    <submittedName>
        <fullName evidence="6">Tetratricopeptide repeat protein 6</fullName>
    </submittedName>
</protein>
<evidence type="ECO:0000313" key="6">
    <source>
        <dbReference type="RefSeq" id="XP_025775091.1"/>
    </source>
</evidence>
<dbReference type="GeneID" id="112855735"/>
<feature type="region of interest" description="Disordered" evidence="4">
    <location>
        <begin position="586"/>
        <end position="626"/>
    </location>
</feature>
<feature type="repeat" description="TPR" evidence="3">
    <location>
        <begin position="1078"/>
        <end position="1111"/>
    </location>
</feature>
<keyword evidence="2 3" id="KW-0802">TPR repeat</keyword>
<dbReference type="Pfam" id="PF07719">
    <property type="entry name" value="TPR_2"/>
    <property type="match status" value="1"/>
</dbReference>
<dbReference type="Pfam" id="PF13181">
    <property type="entry name" value="TPR_8"/>
    <property type="match status" value="1"/>
</dbReference>
<dbReference type="PROSITE" id="PS50005">
    <property type="entry name" value="TPR"/>
    <property type="match status" value="13"/>
</dbReference>
<feature type="repeat" description="TPR" evidence="3">
    <location>
        <begin position="1487"/>
        <end position="1520"/>
    </location>
</feature>
<feature type="repeat" description="TPR" evidence="3">
    <location>
        <begin position="1808"/>
        <end position="1841"/>
    </location>
</feature>
<feature type="repeat" description="TPR" evidence="3">
    <location>
        <begin position="1703"/>
        <end position="1736"/>
    </location>
</feature>
<dbReference type="CTD" id="319089"/>
<proteinExistence type="predicted"/>
<dbReference type="PANTHER" id="PTHR44858">
    <property type="entry name" value="TETRATRICOPEPTIDE REPEAT PROTEIN 6"/>
    <property type="match status" value="1"/>
</dbReference>
<dbReference type="InterPro" id="IPR050498">
    <property type="entry name" value="Ycf3"/>
</dbReference>
<name>A0A6P6HID0_PUMCO</name>
<dbReference type="SUPFAM" id="SSF48439">
    <property type="entry name" value="Protein prenylyltransferase"/>
    <property type="match status" value="1"/>
</dbReference>
<dbReference type="PANTHER" id="PTHR44858:SF1">
    <property type="entry name" value="UDP-N-ACETYLGLUCOSAMINE--PEPTIDE N-ACETYLGLUCOSAMINYLTRANSFERASE SPINDLY-RELATED"/>
    <property type="match status" value="1"/>
</dbReference>
<keyword evidence="1" id="KW-0677">Repeat</keyword>
<feature type="repeat" description="TPR" evidence="3">
    <location>
        <begin position="1909"/>
        <end position="1942"/>
    </location>
</feature>
<feature type="repeat" description="TPR" evidence="3">
    <location>
        <begin position="1737"/>
        <end position="1770"/>
    </location>
</feature>
<evidence type="ECO:0000313" key="5">
    <source>
        <dbReference type="Proteomes" id="UP000515131"/>
    </source>
</evidence>
<dbReference type="InterPro" id="IPR019734">
    <property type="entry name" value="TPR_rpt"/>
</dbReference>
<sequence>MAEVRLQKPVCDSPESLRRVKLPSRSPQGSGGCNETSGDYREIYRDLQRKIYCGMLLILWALSSHFEFLMLGSKATNLPGRNARAGTGSAEGSTRVFLAPELRYGVGRAACCRATERVLPSGRGYRSPPGRSAPGRPVGYTAAVPNFSPPAGEQGRPPRPDRLVKMSAISKHFGLKYKEESYIFKEVEKIRQETKKDFLRFKQKLASKPAVDEGPVLGLQAPGPAHPGEKGSASCAGPPKPSGSPRAKSPTTPAAALPQQAPRGAARPPGPSEAATPGKTRPFRPQDFYLRSSAFLRHRPQKKPPVIASRAGTSRPVVLMPPPAPRERPGPRRGPRSPRPTASKLVLHPAPEGDAKRETAPLAEALLAKPRKGSSISSQEDDAEACSRLWRARSRTPSLGEGSVSLPREGARPVSKSQRERIAPSHSLEAPQQVRVIPTCIEEVIASLQSEAQLASDRTIKELIQSVLGQHYDMKMEDTSLMGKEYGHKPSQVPAEQGLQISFEEPQMNVLEELPETLSSIFQLEQEDVLEWGVSETESIVFKSQETLEVQPADESSKLLKGEQPIGDSKAAKSLKVKSSEFLQIRGKEAKQTQKSKLGIPQQRQGRCTKPQQDQKLPKKKIPQDYPSSTLHDLCTTVPAQELPVNLHLASRVYHTADKKGHSTLLGILGTSFLDDHTTDEECRDRILQGNPVVGDNQEHVAILPTPPVILPDLAQGTRQRAQKPHLQLLGEEVSAYPGCTKLFWNPTSPKFSVPVSVMKEILYPKYESVQASKILIEKFSSESKESIALNRHSRSSRVCFLFLKKSASFESIQKCFSTPFPQLKRVKSAVELRKEETITPLEIKDDMQSNMKQILFQKAKELERWMTQQSETEEAIPVKENIDTILDHIQNRSNVRDLSLSLIEASRKAGISYIVYPKKKKTKWKKRLKLSKLSNVYDELSKPPKVLKRSTSHGILPGQKKYLLRIPLYERKFQCPSLPSCLNFDEFVQSKGGIPENTNPRTWALDMFSKHKHQKTTTHKRVKISIHNDTSERMKEPPKLELSDSLKSGLSPEVTKYYESEVEILTKEINDKKKYPAFAYCRRGAIYRKLGKLQSALKDLQEAILLEPLFLNAYWHRHFIYLFQDKINEALDDLNYVNKYNKNNAEAYLSKAEIFRGRKDITLAILNYTQAIKCKPTDADIYFRRGEMYEIANKVLAIDDFSKCVFYDPKRTDALLKRGMFYYENENWISAIQDFTALLNIDPQNSQARTYRGRAYFKRQFYKQATQDLSVAIHLDPNNWLALYYRACLFRKSSPFRALQDYSVSALINDGYENLGCFLHRGILYADLKLWLLAICDFETVISLERTVIFAYVNIGLIHLLYLDNYVEAIWHFSEAIRLDPLYIQSYICRAETYHKLHKLKKAVRELSRAIHLQPDGIQLYIIRGQYLLMMKCYDLAKFTIYQVADMNKGLIELSPIQQALIYSFCENHDKAIQVLDRITLNRPELTMYTLLAKAQMKAKKIKEAMRMFKKALDIFSHSDKGPNAIAASADCLYNLGLCYMEEGNIQMAFDCFTKAVKANPDFAEGFYQRGLCKVKLNKDSSVLDFNRAITLNPKHYQAYLSRVAFYGLKGRYSKAILNCNEAIKIYPQSVRAYIYRGVLKYYNKTYKLAITDLTTAINMDKNSYIAFYNRALCYTKISELRMALTDYGIVLLLDAGETVMLNTFINRGLIYVELEQYTFALEDFKQAALISKTNVSLCQATAMCHHRYGEFEEAVDFFTWALKIDPCFLDAYVGRGNSYMEYGRDEATKQAQKDFLKVLRINPTYTKARISLGYNLQAQGKFQKAWNHFTVAIEVDPKCYLAYEGRAVVSLQMGDNFAAIQDINAAIKINTTAEFLTNRGVIHEFMGQQQNAMKDYQAAISLNPTYSLAYFNAGNSYFHHRQFSQASDYFSKALKFDPENECAAMNRAIANTILKKYKEAKEDFAYVVESCPFWAAVYFNRAHFYCCLKQYELAEGDLSRALSLKPDDALIYNRRAEVRSRIGLIEEAVADYIQALDLQEYAPVM</sequence>
<feature type="region of interest" description="Disordered" evidence="4">
    <location>
        <begin position="212"/>
        <end position="357"/>
    </location>
</feature>
<feature type="repeat" description="TPR" evidence="3">
    <location>
        <begin position="1247"/>
        <end position="1280"/>
    </location>
</feature>
<feature type="repeat" description="TPR" evidence="3">
    <location>
        <begin position="1146"/>
        <end position="1179"/>
    </location>
</feature>
<evidence type="ECO:0000256" key="3">
    <source>
        <dbReference type="PROSITE-ProRule" id="PRU00339"/>
    </source>
</evidence>
<gene>
    <name evidence="6" type="primary">TTC6</name>
</gene>
<dbReference type="SUPFAM" id="SSF48452">
    <property type="entry name" value="TPR-like"/>
    <property type="match status" value="3"/>
</dbReference>
<feature type="repeat" description="TPR" evidence="3">
    <location>
        <begin position="1875"/>
        <end position="1908"/>
    </location>
</feature>
<feature type="repeat" description="TPR" evidence="3">
    <location>
        <begin position="1385"/>
        <end position="1418"/>
    </location>
</feature>
<feature type="repeat" description="TPR" evidence="3">
    <location>
        <begin position="1977"/>
        <end position="2010"/>
    </location>
</feature>
<dbReference type="InterPro" id="IPR013105">
    <property type="entry name" value="TPR_2"/>
</dbReference>
<feature type="repeat" description="TPR" evidence="3">
    <location>
        <begin position="1531"/>
        <end position="1564"/>
    </location>
</feature>
<dbReference type="InterPro" id="IPR011990">
    <property type="entry name" value="TPR-like_helical_dom_sf"/>
</dbReference>
<feature type="compositionally biased region" description="Low complexity" evidence="4">
    <location>
        <begin position="249"/>
        <end position="275"/>
    </location>
</feature>
<dbReference type="Gene3D" id="1.25.40.10">
    <property type="entry name" value="Tetratricopeptide repeat domain"/>
    <property type="match status" value="11"/>
</dbReference>
<dbReference type="PROSITE" id="PS50293">
    <property type="entry name" value="TPR_REGION"/>
    <property type="match status" value="3"/>
</dbReference>
<dbReference type="RefSeq" id="XP_025775091.1">
    <property type="nucleotide sequence ID" value="XM_025919306.1"/>
</dbReference>
<keyword evidence="5" id="KW-1185">Reference proteome</keyword>
<dbReference type="SMART" id="SM00028">
    <property type="entry name" value="TPR"/>
    <property type="match status" value="25"/>
</dbReference>
<feature type="repeat" description="TPR" evidence="3">
    <location>
        <begin position="1213"/>
        <end position="1246"/>
    </location>
</feature>
<dbReference type="SUPFAM" id="SSF81901">
    <property type="entry name" value="HCP-like"/>
    <property type="match status" value="1"/>
</dbReference>
<evidence type="ECO:0000256" key="4">
    <source>
        <dbReference type="SAM" id="MobiDB-lite"/>
    </source>
</evidence>
<accession>A0A6P6HID0</accession>